<protein>
    <submittedName>
        <fullName evidence="3">Uncharacterized protein</fullName>
    </submittedName>
</protein>
<dbReference type="KEGG" id="vg:19738387"/>
<dbReference type="RefSeq" id="YP_009046601.1">
    <property type="nucleotide sequence ID" value="NC_024450.1"/>
</dbReference>
<evidence type="ECO:0000313" key="2">
    <source>
        <dbReference type="EMBL" id="AID52789.1"/>
    </source>
</evidence>
<reference evidence="3 4" key="1">
    <citation type="journal article" date="2014" name="Virus Res.">
        <title>Molecular characterization of the complete genome of falconid herpesvirus strain S-18.</title>
        <authorList>
            <person name="Spatz S.J."/>
            <person name="Volkening J.D."/>
            <person name="Ross T.A."/>
        </authorList>
    </citation>
    <scope>NUCLEOTIDE SEQUENCE [LARGE SCALE GENOMIC DNA]</scope>
    <source>
        <strain evidence="3">S-18</strain>
    </source>
</reference>
<dbReference type="KEGG" id="vg:19738405"/>
<sequence>MPSDVPDGDCRRCRYRRRKRAPSLAGGNALSIGSAIGVGSPYRVAVLGPLPSPASPWGNDDGGQGWRPSCSDRYIAAATQYDLQGGKRGMNADPSRVPPLYRFPPCTGSPIQPSQPSRSRLPTPLYRLPPPCTGYPDPATHPLYRLPRSSHPPPCTGSPTRTRRNPAVPARRHPPVPASPHPCSDRPTEPSLGSDDAVGAVRYLRVPGERSASSCASPGSIRRCRCVYGTPGSRVLLISRS</sequence>
<accession>A0A068ERA4</accession>
<evidence type="ECO:0000256" key="1">
    <source>
        <dbReference type="SAM" id="MobiDB-lite"/>
    </source>
</evidence>
<dbReference type="GeneID" id="19738387"/>
<evidence type="ECO:0000313" key="4">
    <source>
        <dbReference type="Proteomes" id="UP000146149"/>
    </source>
</evidence>
<dbReference type="RefSeq" id="YP_009046583.1">
    <property type="nucleotide sequence ID" value="NC_024450.1"/>
</dbReference>
<dbReference type="Proteomes" id="UP000146149">
    <property type="component" value="Segment"/>
</dbReference>
<feature type="region of interest" description="Disordered" evidence="1">
    <location>
        <begin position="85"/>
        <end position="195"/>
    </location>
</feature>
<name>A0A068ERA4_9ALPH</name>
<organism evidence="3 4">
    <name type="scientific">Falconid herpesvirus 1</name>
    <dbReference type="NCBI Taxonomy" id="1510155"/>
    <lineage>
        <taxon>Viruses</taxon>
        <taxon>Duplodnaviria</taxon>
        <taxon>Heunggongvirae</taxon>
        <taxon>Peploviricota</taxon>
        <taxon>Herviviricetes</taxon>
        <taxon>Herpesvirales</taxon>
        <taxon>Orthoherpesviridae</taxon>
        <taxon>Alphaherpesvirinae</taxon>
        <taxon>Mardivirus</taxon>
        <taxon>Mardivirus columbidalpha1</taxon>
    </lineage>
</organism>
<evidence type="ECO:0000313" key="3">
    <source>
        <dbReference type="EMBL" id="AID52807.1"/>
    </source>
</evidence>
<proteinExistence type="predicted"/>
<gene>
    <name evidence="2" type="ORF">FaHV1S18_099</name>
    <name evidence="3" type="ORF">FaHV1S18_117</name>
</gene>
<dbReference type="GeneID" id="19738405"/>
<dbReference type="EMBL" id="KJ668231">
    <property type="protein sequence ID" value="AID52807.1"/>
    <property type="molecule type" value="Genomic_DNA"/>
</dbReference>
<dbReference type="EMBL" id="KJ668231">
    <property type="protein sequence ID" value="AID52789.1"/>
    <property type="molecule type" value="Genomic_DNA"/>
</dbReference>
<feature type="compositionally biased region" description="Low complexity" evidence="1">
    <location>
        <begin position="109"/>
        <end position="126"/>
    </location>
</feature>